<dbReference type="InterPro" id="IPR007208">
    <property type="entry name" value="MrpF/PhaF-like"/>
</dbReference>
<protein>
    <recommendedName>
        <fullName evidence="11">Pesticidal protein Cry26Aa</fullName>
    </recommendedName>
</protein>
<feature type="transmembrane region" description="Helical" evidence="8">
    <location>
        <begin position="31"/>
        <end position="49"/>
    </location>
</feature>
<dbReference type="PANTHER" id="PTHR34702:SF1">
    <property type="entry name" value="NA(+)_H(+) ANTIPORTER SUBUNIT F"/>
    <property type="match status" value="1"/>
</dbReference>
<dbReference type="Pfam" id="PF04066">
    <property type="entry name" value="MrpF_PhaF"/>
    <property type="match status" value="1"/>
</dbReference>
<evidence type="ECO:0000256" key="7">
    <source>
        <dbReference type="ARBA" id="ARBA00023136"/>
    </source>
</evidence>
<keyword evidence="10" id="KW-1185">Reference proteome</keyword>
<reference evidence="9" key="1">
    <citation type="journal article" date="2014" name="Int. J. Syst. Evol. Microbiol.">
        <title>Complete genome sequence of Corynebacterium casei LMG S-19264T (=DSM 44701T), isolated from a smear-ripened cheese.</title>
        <authorList>
            <consortium name="US DOE Joint Genome Institute (JGI-PGF)"/>
            <person name="Walter F."/>
            <person name="Albersmeier A."/>
            <person name="Kalinowski J."/>
            <person name="Ruckert C."/>
        </authorList>
    </citation>
    <scope>NUCLEOTIDE SEQUENCE</scope>
    <source>
        <strain evidence="9">CGMCC 1.12785</strain>
    </source>
</reference>
<reference evidence="9" key="2">
    <citation type="submission" date="2020-09" db="EMBL/GenBank/DDBJ databases">
        <authorList>
            <person name="Sun Q."/>
            <person name="Zhou Y."/>
        </authorList>
    </citation>
    <scope>NUCLEOTIDE SEQUENCE</scope>
    <source>
        <strain evidence="9">CGMCC 1.12785</strain>
    </source>
</reference>
<dbReference type="RefSeq" id="WP_188550987.1">
    <property type="nucleotide sequence ID" value="NZ_BMFY01000009.1"/>
</dbReference>
<dbReference type="PANTHER" id="PTHR34702">
    <property type="entry name" value="NA(+)/H(+) ANTIPORTER SUBUNIT F1"/>
    <property type="match status" value="1"/>
</dbReference>
<evidence type="ECO:0000256" key="3">
    <source>
        <dbReference type="ARBA" id="ARBA00022448"/>
    </source>
</evidence>
<evidence type="ECO:0000313" key="9">
    <source>
        <dbReference type="EMBL" id="GGA18903.1"/>
    </source>
</evidence>
<proteinExistence type="inferred from homology"/>
<feature type="transmembrane region" description="Helical" evidence="8">
    <location>
        <begin position="61"/>
        <end position="80"/>
    </location>
</feature>
<accession>A0A8J2TZ21</accession>
<dbReference type="EMBL" id="BMFY01000009">
    <property type="protein sequence ID" value="GGA18903.1"/>
    <property type="molecule type" value="Genomic_DNA"/>
</dbReference>
<evidence type="ECO:0000256" key="5">
    <source>
        <dbReference type="ARBA" id="ARBA00022692"/>
    </source>
</evidence>
<comment type="subcellular location">
    <subcellularLocation>
        <location evidence="1">Cell membrane</location>
        <topology evidence="1">Multi-pass membrane protein</topology>
    </subcellularLocation>
</comment>
<dbReference type="GO" id="GO:0005886">
    <property type="term" value="C:plasma membrane"/>
    <property type="evidence" value="ECO:0007669"/>
    <property type="project" value="UniProtKB-SubCell"/>
</dbReference>
<keyword evidence="4" id="KW-1003">Cell membrane</keyword>
<sequence length="85" mass="8824">MIALDIAIAGCFVALLISVLRIVLGPTAADRTVAADLLTFSVIGLLALYGTKHASQGTFDLILVATLVAFLAAVSLARALTRGRR</sequence>
<comment type="caution">
    <text evidence="9">The sequence shown here is derived from an EMBL/GenBank/DDBJ whole genome shotgun (WGS) entry which is preliminary data.</text>
</comment>
<comment type="similarity">
    <text evidence="2">Belongs to the CPA3 antiporters (TC 2.A.63) subunit F family.</text>
</comment>
<evidence type="ECO:0000256" key="8">
    <source>
        <dbReference type="SAM" id="Phobius"/>
    </source>
</evidence>
<evidence type="ECO:0000256" key="6">
    <source>
        <dbReference type="ARBA" id="ARBA00022989"/>
    </source>
</evidence>
<keyword evidence="6 8" id="KW-1133">Transmembrane helix</keyword>
<evidence type="ECO:0008006" key="11">
    <source>
        <dbReference type="Google" id="ProtNLM"/>
    </source>
</evidence>
<evidence type="ECO:0000256" key="2">
    <source>
        <dbReference type="ARBA" id="ARBA00009212"/>
    </source>
</evidence>
<feature type="transmembrane region" description="Helical" evidence="8">
    <location>
        <begin position="6"/>
        <end position="24"/>
    </location>
</feature>
<dbReference type="Proteomes" id="UP000616114">
    <property type="component" value="Unassembled WGS sequence"/>
</dbReference>
<keyword evidence="7 8" id="KW-0472">Membrane</keyword>
<evidence type="ECO:0000313" key="10">
    <source>
        <dbReference type="Proteomes" id="UP000616114"/>
    </source>
</evidence>
<gene>
    <name evidence="9" type="ORF">GCM10011333_22560</name>
</gene>
<name>A0A8J2TZ21_9MICO</name>
<evidence type="ECO:0000256" key="4">
    <source>
        <dbReference type="ARBA" id="ARBA00022475"/>
    </source>
</evidence>
<evidence type="ECO:0000256" key="1">
    <source>
        <dbReference type="ARBA" id="ARBA00004651"/>
    </source>
</evidence>
<organism evidence="9 10">
    <name type="scientific">Sediminivirga luteola</name>
    <dbReference type="NCBI Taxonomy" id="1774748"/>
    <lineage>
        <taxon>Bacteria</taxon>
        <taxon>Bacillati</taxon>
        <taxon>Actinomycetota</taxon>
        <taxon>Actinomycetes</taxon>
        <taxon>Micrococcales</taxon>
        <taxon>Brevibacteriaceae</taxon>
        <taxon>Sediminivirga</taxon>
    </lineage>
</organism>
<dbReference type="GO" id="GO:0015385">
    <property type="term" value="F:sodium:proton antiporter activity"/>
    <property type="evidence" value="ECO:0007669"/>
    <property type="project" value="TreeGrafter"/>
</dbReference>
<keyword evidence="3" id="KW-0813">Transport</keyword>
<keyword evidence="5 8" id="KW-0812">Transmembrane</keyword>
<dbReference type="AlphaFoldDB" id="A0A8J2TZ21"/>